<evidence type="ECO:0000256" key="2">
    <source>
        <dbReference type="ARBA" id="ARBA00007884"/>
    </source>
</evidence>
<keyword evidence="4" id="KW-0143">Chaperone</keyword>
<dbReference type="GO" id="GO:0051082">
    <property type="term" value="F:unfolded protein binding"/>
    <property type="evidence" value="ECO:0007669"/>
    <property type="project" value="TreeGrafter"/>
</dbReference>
<dbReference type="InterPro" id="IPR008979">
    <property type="entry name" value="Galactose-bd-like_sf"/>
</dbReference>
<sequence length="341" mass="39865">MFYEHLNIIFRNSKKFLNIRTRGEKRVYFYNQSSRDKVALQKKVLNEINIPLPGETLICISVYCHRRSLRTSAIDLTFWEKDRKGGYNQEKPKISRKQLIQIGLKELKQEIKLWKDEVTEKLISDPILVYRPGEVDIVWQFGSDECHKQWVTTSDKDHREGFSTCQLSISPMGKALFSGTLDTRVPHDGHIKKAGYCNMKSIRARKSFKREAVLDWTVYTHLVLRVRGDGRSYMLNISTEGYFDLLWNDIYHYVLFTRGGPYWQVAKIPFSKFFLSSKGRVQDKQCPIPLNYISSLGISVGDKINGQFHLEIDYIGLEFDPSHTEIFAYEMYKMPKYIVAT</sequence>
<dbReference type="GO" id="GO:0032981">
    <property type="term" value="P:mitochondrial respiratory chain complex I assembly"/>
    <property type="evidence" value="ECO:0007669"/>
    <property type="project" value="TreeGrafter"/>
</dbReference>
<dbReference type="PANTHER" id="PTHR13194">
    <property type="entry name" value="COMPLEX I INTERMEDIATE-ASSOCIATED PROTEIN 30"/>
    <property type="match status" value="1"/>
</dbReference>
<evidence type="ECO:0000256" key="3">
    <source>
        <dbReference type="ARBA" id="ARBA00023128"/>
    </source>
</evidence>
<feature type="coiled-coil region" evidence="5">
    <location>
        <begin position="97"/>
        <end position="124"/>
    </location>
</feature>
<dbReference type="EMBL" id="OA569949">
    <property type="protein sequence ID" value="CAD7202929.1"/>
    <property type="molecule type" value="Genomic_DNA"/>
</dbReference>
<name>A0A7R8ZCS4_TIMDO</name>
<evidence type="ECO:0000259" key="6">
    <source>
        <dbReference type="Pfam" id="PF08547"/>
    </source>
</evidence>
<comment type="subcellular location">
    <subcellularLocation>
        <location evidence="1">Mitochondrion</location>
    </subcellularLocation>
</comment>
<organism evidence="7">
    <name type="scientific">Timema douglasi</name>
    <name type="common">Walking stick</name>
    <dbReference type="NCBI Taxonomy" id="61478"/>
    <lineage>
        <taxon>Eukaryota</taxon>
        <taxon>Metazoa</taxon>
        <taxon>Ecdysozoa</taxon>
        <taxon>Arthropoda</taxon>
        <taxon>Hexapoda</taxon>
        <taxon>Insecta</taxon>
        <taxon>Pterygota</taxon>
        <taxon>Neoptera</taxon>
        <taxon>Polyneoptera</taxon>
        <taxon>Phasmatodea</taxon>
        <taxon>Timematodea</taxon>
        <taxon>Timematoidea</taxon>
        <taxon>Timematidae</taxon>
        <taxon>Timema</taxon>
    </lineage>
</organism>
<gene>
    <name evidence="7" type="ORF">TDIB3V08_LOCUS9107</name>
</gene>
<dbReference type="Pfam" id="PF08547">
    <property type="entry name" value="CIA30"/>
    <property type="match status" value="1"/>
</dbReference>
<evidence type="ECO:0000256" key="4">
    <source>
        <dbReference type="ARBA" id="ARBA00023186"/>
    </source>
</evidence>
<dbReference type="InterPro" id="IPR013857">
    <property type="entry name" value="NADH-UbQ_OxRdtase-assoc_prot30"/>
</dbReference>
<dbReference type="SUPFAM" id="SSF49785">
    <property type="entry name" value="Galactose-binding domain-like"/>
    <property type="match status" value="1"/>
</dbReference>
<dbReference type="InterPro" id="IPR039131">
    <property type="entry name" value="NDUFAF1"/>
</dbReference>
<comment type="similarity">
    <text evidence="2">Belongs to the CIA30 family.</text>
</comment>
<dbReference type="PANTHER" id="PTHR13194:SF18">
    <property type="entry name" value="COMPLEX I INTERMEDIATE-ASSOCIATED PROTEIN 30, MITOCHONDRIAL"/>
    <property type="match status" value="1"/>
</dbReference>
<keyword evidence="5" id="KW-0175">Coiled coil</keyword>
<evidence type="ECO:0000313" key="7">
    <source>
        <dbReference type="EMBL" id="CAD7202929.1"/>
    </source>
</evidence>
<reference evidence="7" key="1">
    <citation type="submission" date="2020-11" db="EMBL/GenBank/DDBJ databases">
        <authorList>
            <person name="Tran Van P."/>
        </authorList>
    </citation>
    <scope>NUCLEOTIDE SEQUENCE</scope>
</reference>
<evidence type="ECO:0000256" key="1">
    <source>
        <dbReference type="ARBA" id="ARBA00004173"/>
    </source>
</evidence>
<proteinExistence type="inferred from homology"/>
<evidence type="ECO:0000256" key="5">
    <source>
        <dbReference type="SAM" id="Coils"/>
    </source>
</evidence>
<feature type="domain" description="NADH:ubiquinone oxidoreductase intermediate-associated protein 30" evidence="6">
    <location>
        <begin position="139"/>
        <end position="312"/>
    </location>
</feature>
<keyword evidence="3" id="KW-0496">Mitochondrion</keyword>
<accession>A0A7R8ZCS4</accession>
<dbReference type="GO" id="GO:0005739">
    <property type="term" value="C:mitochondrion"/>
    <property type="evidence" value="ECO:0007669"/>
    <property type="project" value="UniProtKB-SubCell"/>
</dbReference>
<protein>
    <recommendedName>
        <fullName evidence="6">NADH:ubiquinone oxidoreductase intermediate-associated protein 30 domain-containing protein</fullName>
    </recommendedName>
</protein>
<dbReference type="GO" id="GO:0006120">
    <property type="term" value="P:mitochondrial electron transport, NADH to ubiquinone"/>
    <property type="evidence" value="ECO:0007669"/>
    <property type="project" value="TreeGrafter"/>
</dbReference>
<dbReference type="AlphaFoldDB" id="A0A7R8ZCS4"/>